<gene>
    <name evidence="1" type="ORF">METZ01_LOCUS341934</name>
</gene>
<dbReference type="EMBL" id="UINC01116975">
    <property type="protein sequence ID" value="SVC89080.1"/>
    <property type="molecule type" value="Genomic_DNA"/>
</dbReference>
<name>A0A382QVY5_9ZZZZ</name>
<accession>A0A382QVY5</accession>
<organism evidence="1">
    <name type="scientific">marine metagenome</name>
    <dbReference type="NCBI Taxonomy" id="408172"/>
    <lineage>
        <taxon>unclassified sequences</taxon>
        <taxon>metagenomes</taxon>
        <taxon>ecological metagenomes</taxon>
    </lineage>
</organism>
<protein>
    <recommendedName>
        <fullName evidence="2">Bacterial Ig-like domain-containing protein</fullName>
    </recommendedName>
</protein>
<sequence length="126" mass="12247">MSETVYSTNGESGSLEASDFTLSISGGTATLSSATPSSISISGNVYTLGISLSGTPNGNETLTVVPASATAIYDANGNAAGASQSNNTATLNEQIAPTMTIATTLAIDPEVTTFAGSGSSGSANGT</sequence>
<proteinExistence type="predicted"/>
<feature type="non-terminal residue" evidence="1">
    <location>
        <position position="126"/>
    </location>
</feature>
<reference evidence="1" key="1">
    <citation type="submission" date="2018-05" db="EMBL/GenBank/DDBJ databases">
        <authorList>
            <person name="Lanie J.A."/>
            <person name="Ng W.-L."/>
            <person name="Kazmierczak K.M."/>
            <person name="Andrzejewski T.M."/>
            <person name="Davidsen T.M."/>
            <person name="Wayne K.J."/>
            <person name="Tettelin H."/>
            <person name="Glass J.I."/>
            <person name="Rusch D."/>
            <person name="Podicherti R."/>
            <person name="Tsui H.-C.T."/>
            <person name="Winkler M.E."/>
        </authorList>
    </citation>
    <scope>NUCLEOTIDE SEQUENCE</scope>
</reference>
<dbReference type="AlphaFoldDB" id="A0A382QVY5"/>
<evidence type="ECO:0008006" key="2">
    <source>
        <dbReference type="Google" id="ProtNLM"/>
    </source>
</evidence>
<evidence type="ECO:0000313" key="1">
    <source>
        <dbReference type="EMBL" id="SVC89080.1"/>
    </source>
</evidence>